<dbReference type="PANTHER" id="PTHR33048">
    <property type="entry name" value="PTH11-LIKE INTEGRAL MEMBRANE PROTEIN (AFU_ORTHOLOGUE AFUA_5G11245)"/>
    <property type="match status" value="1"/>
</dbReference>
<evidence type="ECO:0000256" key="7">
    <source>
        <dbReference type="SAM" id="Phobius"/>
    </source>
</evidence>
<comment type="subcellular location">
    <subcellularLocation>
        <location evidence="1">Membrane</location>
        <topology evidence="1">Multi-pass membrane protein</topology>
    </subcellularLocation>
</comment>
<name>A0A8H7WD59_9HELO</name>
<evidence type="ECO:0000313" key="10">
    <source>
        <dbReference type="Proteomes" id="UP000664132"/>
    </source>
</evidence>
<feature type="transmembrane region" description="Helical" evidence="7">
    <location>
        <begin position="136"/>
        <end position="165"/>
    </location>
</feature>
<feature type="transmembrane region" description="Helical" evidence="7">
    <location>
        <begin position="185"/>
        <end position="204"/>
    </location>
</feature>
<comment type="caution">
    <text evidence="9">The sequence shown here is derived from an EMBL/GenBank/DDBJ whole genome shotgun (WGS) entry which is preliminary data.</text>
</comment>
<feature type="transmembrane region" description="Helical" evidence="7">
    <location>
        <begin position="248"/>
        <end position="273"/>
    </location>
</feature>
<reference evidence="9" key="1">
    <citation type="submission" date="2021-02" db="EMBL/GenBank/DDBJ databases">
        <title>Genome sequence Cadophora malorum strain M34.</title>
        <authorList>
            <person name="Stefanovic E."/>
            <person name="Vu D."/>
            <person name="Scully C."/>
            <person name="Dijksterhuis J."/>
            <person name="Roader J."/>
            <person name="Houbraken J."/>
        </authorList>
    </citation>
    <scope>NUCLEOTIDE SEQUENCE</scope>
    <source>
        <strain evidence="9">M34</strain>
    </source>
</reference>
<keyword evidence="3 7" id="KW-1133">Transmembrane helix</keyword>
<dbReference type="InterPro" id="IPR052337">
    <property type="entry name" value="SAT4-like"/>
</dbReference>
<protein>
    <recommendedName>
        <fullName evidence="8">Rhodopsin domain-containing protein</fullName>
    </recommendedName>
</protein>
<keyword evidence="4 7" id="KW-0472">Membrane</keyword>
<dbReference type="OrthoDB" id="5329176at2759"/>
<evidence type="ECO:0000256" key="1">
    <source>
        <dbReference type="ARBA" id="ARBA00004141"/>
    </source>
</evidence>
<accession>A0A8H7WD59</accession>
<keyword evidence="10" id="KW-1185">Reference proteome</keyword>
<keyword evidence="2 7" id="KW-0812">Transmembrane</keyword>
<evidence type="ECO:0000256" key="3">
    <source>
        <dbReference type="ARBA" id="ARBA00022989"/>
    </source>
</evidence>
<evidence type="ECO:0000259" key="8">
    <source>
        <dbReference type="Pfam" id="PF20684"/>
    </source>
</evidence>
<feature type="compositionally biased region" description="Polar residues" evidence="6">
    <location>
        <begin position="373"/>
        <end position="382"/>
    </location>
</feature>
<feature type="transmembrane region" description="Helical" evidence="7">
    <location>
        <begin position="54"/>
        <end position="84"/>
    </location>
</feature>
<dbReference type="AlphaFoldDB" id="A0A8H7WD59"/>
<evidence type="ECO:0000256" key="5">
    <source>
        <dbReference type="ARBA" id="ARBA00038359"/>
    </source>
</evidence>
<feature type="region of interest" description="Disordered" evidence="6">
    <location>
        <begin position="363"/>
        <end position="382"/>
    </location>
</feature>
<evidence type="ECO:0000256" key="6">
    <source>
        <dbReference type="SAM" id="MobiDB-lite"/>
    </source>
</evidence>
<evidence type="ECO:0000313" key="9">
    <source>
        <dbReference type="EMBL" id="KAG4422669.1"/>
    </source>
</evidence>
<evidence type="ECO:0000256" key="2">
    <source>
        <dbReference type="ARBA" id="ARBA00022692"/>
    </source>
</evidence>
<dbReference type="GO" id="GO:0016020">
    <property type="term" value="C:membrane"/>
    <property type="evidence" value="ECO:0007669"/>
    <property type="project" value="UniProtKB-SubCell"/>
</dbReference>
<evidence type="ECO:0000256" key="4">
    <source>
        <dbReference type="ARBA" id="ARBA00023136"/>
    </source>
</evidence>
<dbReference type="PANTHER" id="PTHR33048:SF108">
    <property type="entry name" value="INTEGRAL MEMBRANE PROTEIN"/>
    <property type="match status" value="1"/>
</dbReference>
<comment type="similarity">
    <text evidence="5">Belongs to the SAT4 family.</text>
</comment>
<dbReference type="Proteomes" id="UP000664132">
    <property type="component" value="Unassembled WGS sequence"/>
</dbReference>
<sequence length="382" mass="42275">MASTSTTDTANLPHDTLQPQALTITFFFPAIATVALALRYYSRSLTRTFASDDWVIGIAAILYWANTFTSYKVIIINYVGYHVWDIPSDFNLTLGLKWGYATELLYNPILAIVKTSILLFLWRLTGQKVAVRRTILGLLIFNNVAMLLTFLITVFNCVPIAASWAPATYPNKKCMNFADFVTGTASVAVLTDVLVLLLPTWIVYDLQIPKKQKIMLIGILSFGFVTVIMGIIRVVLLDGYDRHMPVDFNYSVYFCLSTIEIGLSFVAACAPAMKPIIMRLLPKFFGLTRSGTANYRGKSRLTHGYQMDAMSRKTVHGGNGLQSQAKIEGGEYDDTFPIQGMGADAKGIVCTTETEVKWIDSGKERDAKVKGTRSGSSTESLV</sequence>
<feature type="transmembrane region" description="Helical" evidence="7">
    <location>
        <begin position="20"/>
        <end position="42"/>
    </location>
</feature>
<dbReference type="Pfam" id="PF20684">
    <property type="entry name" value="Fung_rhodopsin"/>
    <property type="match status" value="1"/>
</dbReference>
<gene>
    <name evidence="9" type="ORF">IFR04_004147</name>
</gene>
<feature type="transmembrane region" description="Helical" evidence="7">
    <location>
        <begin position="104"/>
        <end position="124"/>
    </location>
</feature>
<feature type="transmembrane region" description="Helical" evidence="7">
    <location>
        <begin position="216"/>
        <end position="236"/>
    </location>
</feature>
<feature type="domain" description="Rhodopsin" evidence="8">
    <location>
        <begin position="38"/>
        <end position="278"/>
    </location>
</feature>
<dbReference type="EMBL" id="JAFJYH010000045">
    <property type="protein sequence ID" value="KAG4422669.1"/>
    <property type="molecule type" value="Genomic_DNA"/>
</dbReference>
<organism evidence="9 10">
    <name type="scientific">Cadophora malorum</name>
    <dbReference type="NCBI Taxonomy" id="108018"/>
    <lineage>
        <taxon>Eukaryota</taxon>
        <taxon>Fungi</taxon>
        <taxon>Dikarya</taxon>
        <taxon>Ascomycota</taxon>
        <taxon>Pezizomycotina</taxon>
        <taxon>Leotiomycetes</taxon>
        <taxon>Helotiales</taxon>
        <taxon>Ploettnerulaceae</taxon>
        <taxon>Cadophora</taxon>
    </lineage>
</organism>
<dbReference type="InterPro" id="IPR049326">
    <property type="entry name" value="Rhodopsin_dom_fungi"/>
</dbReference>
<proteinExistence type="inferred from homology"/>